<reference evidence="15" key="2">
    <citation type="submission" date="2010-07" db="EMBL/GenBank/DDBJ databases">
        <title>Esox lucius ESTs and full-length cDNAs.</title>
        <authorList>
            <consortium name="cGRASP (B.F. Koop &amp; W.S. Davidson)"/>
            <person name="Leong J."/>
            <person name="Jantzen S."/>
            <person name="Cooper G."/>
            <person name="Davidson W.S."/>
            <person name="Koop B.F."/>
        </authorList>
    </citation>
    <scope>NUCLEOTIDE SEQUENCE</scope>
    <source>
        <tissue evidence="15">Head kidney</tissue>
    </source>
</reference>
<keyword evidence="13" id="KW-0479">Metal-binding</keyword>
<keyword evidence="9" id="KW-0472">Membrane</keyword>
<comment type="similarity">
    <text evidence="4 14">Belongs to the alkaline ceramidase family.</text>
</comment>
<feature type="binding site" evidence="13">
    <location>
        <position position="19"/>
    </location>
    <ligand>
        <name>Ca(2+)</name>
        <dbReference type="ChEBI" id="CHEBI:29108"/>
    </ligand>
</feature>
<evidence type="ECO:0000256" key="14">
    <source>
        <dbReference type="RuleBase" id="RU364079"/>
    </source>
</evidence>
<evidence type="ECO:0000256" key="11">
    <source>
        <dbReference type="ARBA" id="ARBA00048323"/>
    </source>
</evidence>
<dbReference type="PANTHER" id="PTHR46187">
    <property type="entry name" value="ALKALINE CERAMIDASE 3"/>
    <property type="match status" value="1"/>
</dbReference>
<comment type="catalytic activity">
    <reaction evidence="11">
        <text>an N-acylsphing-4-enine + H2O = sphing-4-enine + a fatty acid</text>
        <dbReference type="Rhea" id="RHEA:20856"/>
        <dbReference type="ChEBI" id="CHEBI:15377"/>
        <dbReference type="ChEBI" id="CHEBI:28868"/>
        <dbReference type="ChEBI" id="CHEBI:52639"/>
        <dbReference type="ChEBI" id="CHEBI:57756"/>
        <dbReference type="EC" id="3.5.1.23"/>
    </reaction>
    <physiologicalReaction direction="left-to-right" evidence="11">
        <dbReference type="Rhea" id="RHEA:20857"/>
    </physiologicalReaction>
</comment>
<evidence type="ECO:0000256" key="1">
    <source>
        <dbReference type="ARBA" id="ARBA00004141"/>
    </source>
</evidence>
<evidence type="ECO:0000256" key="5">
    <source>
        <dbReference type="ARBA" id="ARBA00022692"/>
    </source>
</evidence>
<dbReference type="GO" id="GO:0046872">
    <property type="term" value="F:metal ion binding"/>
    <property type="evidence" value="ECO:0007669"/>
    <property type="project" value="UniProtKB-KW"/>
</dbReference>
<dbReference type="GO" id="GO:0017040">
    <property type="term" value="F:N-acylsphingosine amidohydrolase activity"/>
    <property type="evidence" value="ECO:0007669"/>
    <property type="project" value="UniProtKB-EC"/>
</dbReference>
<evidence type="ECO:0000313" key="15">
    <source>
        <dbReference type="EMBL" id="ACO13289.1"/>
    </source>
</evidence>
<feature type="binding site" evidence="13">
    <location>
        <position position="24"/>
    </location>
    <ligand>
        <name>Ca(2+)</name>
        <dbReference type="ChEBI" id="CHEBI:29108"/>
    </ligand>
</feature>
<evidence type="ECO:0000256" key="9">
    <source>
        <dbReference type="ARBA" id="ARBA00023136"/>
    </source>
</evidence>
<evidence type="ECO:0000256" key="12">
    <source>
        <dbReference type="ARBA" id="ARBA00049511"/>
    </source>
</evidence>
<feature type="binding site" evidence="13">
    <location>
        <position position="33"/>
    </location>
    <ligand>
        <name>Ca(2+)</name>
        <dbReference type="ChEBI" id="CHEBI:29108"/>
    </ligand>
</feature>
<dbReference type="Pfam" id="PF05875">
    <property type="entry name" value="Ceramidase"/>
    <property type="match status" value="1"/>
</dbReference>
<comment type="function">
    <text evidence="14">Hydrolyzes the sphingolipid ceramide into sphingosine and free fatty acid.</text>
</comment>
<keyword evidence="6 14" id="KW-0378">Hydrolase</keyword>
<evidence type="ECO:0000256" key="7">
    <source>
        <dbReference type="ARBA" id="ARBA00022919"/>
    </source>
</evidence>
<evidence type="ECO:0000256" key="3">
    <source>
        <dbReference type="ARBA" id="ARBA00004991"/>
    </source>
</evidence>
<keyword evidence="8" id="KW-1133">Transmembrane helix</keyword>
<evidence type="ECO:0000256" key="6">
    <source>
        <dbReference type="ARBA" id="ARBA00022801"/>
    </source>
</evidence>
<dbReference type="GO" id="GO:0005789">
    <property type="term" value="C:endoplasmic reticulum membrane"/>
    <property type="evidence" value="ECO:0007669"/>
    <property type="project" value="TreeGrafter"/>
</dbReference>
<organism evidence="15">
    <name type="scientific">Esox lucius</name>
    <name type="common">Northern pike</name>
    <dbReference type="NCBI Taxonomy" id="8010"/>
    <lineage>
        <taxon>Eukaryota</taxon>
        <taxon>Metazoa</taxon>
        <taxon>Chordata</taxon>
        <taxon>Craniata</taxon>
        <taxon>Vertebrata</taxon>
        <taxon>Euteleostomi</taxon>
        <taxon>Actinopterygii</taxon>
        <taxon>Neopterygii</taxon>
        <taxon>Teleostei</taxon>
        <taxon>Protacanthopterygii</taxon>
        <taxon>Esociformes</taxon>
        <taxon>Esocidae</taxon>
        <taxon>Esox</taxon>
    </lineage>
</organism>
<evidence type="ECO:0000256" key="2">
    <source>
        <dbReference type="ARBA" id="ARBA00004760"/>
    </source>
</evidence>
<evidence type="ECO:0000256" key="13">
    <source>
        <dbReference type="PIRSR" id="PIRSR608901-1"/>
    </source>
</evidence>
<dbReference type="InterPro" id="IPR008901">
    <property type="entry name" value="ACER"/>
</dbReference>
<evidence type="ECO:0000256" key="4">
    <source>
        <dbReference type="ARBA" id="ARBA00009780"/>
    </source>
</evidence>
<protein>
    <recommendedName>
        <fullName evidence="14">Alkaline ceramidase</fullName>
        <ecNumber evidence="14">3.5.1.-</ecNumber>
    </recommendedName>
</protein>
<accession>C1BW86</accession>
<reference evidence="15" key="1">
    <citation type="journal article" date="2010" name="BMC Genomics">
        <title>Salmo salar and Esox lucius full-length cDNA sequences reveal changes in evolutionary pressures on a post-tetraploidization genome.</title>
        <authorList>
            <person name="Leong J.S."/>
            <person name="Jantzen S.G."/>
            <person name="von Schalburg K.R."/>
            <person name="Cooper G.A."/>
            <person name="Messmer A.M."/>
            <person name="Liao N.Y."/>
            <person name="Munro S."/>
            <person name="Moore R."/>
            <person name="Holt R.A."/>
            <person name="Jones S.J."/>
            <person name="Davidson W.S."/>
            <person name="Koop B.F."/>
        </authorList>
    </citation>
    <scope>NUCLEOTIDE SEQUENCE</scope>
    <source>
        <tissue evidence="15">Head kidney</tissue>
    </source>
</reference>
<keyword evidence="5" id="KW-0812">Transmembrane</keyword>
<dbReference type="GO" id="GO:0046512">
    <property type="term" value="P:sphingosine biosynthetic process"/>
    <property type="evidence" value="ECO:0007669"/>
    <property type="project" value="UniProtKB-ARBA"/>
</dbReference>
<dbReference type="PANTHER" id="PTHR46187:SF3">
    <property type="entry name" value="ALKALINE CERAMIDASE 3"/>
    <property type="match status" value="1"/>
</dbReference>
<keyword evidence="13" id="KW-0106">Calcium</keyword>
<keyword evidence="14" id="KW-0443">Lipid metabolism</keyword>
<keyword evidence="7" id="KW-0746">Sphingolipid metabolism</keyword>
<comment type="pathway">
    <text evidence="3">Sphingolipid metabolism.</text>
</comment>
<sequence>MAPSVDRLGYWGRPTSTLDWCGENYVVSFYIAEFCK</sequence>
<evidence type="ECO:0000256" key="8">
    <source>
        <dbReference type="ARBA" id="ARBA00022989"/>
    </source>
</evidence>
<comment type="subcellular location">
    <subcellularLocation>
        <location evidence="1">Membrane</location>
        <topology evidence="1">Multi-pass membrane protein</topology>
    </subcellularLocation>
</comment>
<name>C1BW86_ESOLU</name>
<proteinExistence type="evidence at transcript level"/>
<gene>
    <name evidence="15" type="primary">APHC</name>
</gene>
<dbReference type="EMBL" id="BT078865">
    <property type="protein sequence ID" value="ACO13289.1"/>
    <property type="molecule type" value="mRNA"/>
</dbReference>
<feature type="binding site" evidence="13">
    <location>
        <position position="20"/>
    </location>
    <ligand>
        <name>Ca(2+)</name>
        <dbReference type="ChEBI" id="CHEBI:29108"/>
    </ligand>
</feature>
<comment type="catalytic activity">
    <reaction evidence="10">
        <text>N-(9Z-octadecenoyl)-sphing-4-enine + H2O = sphing-4-enine + (9Z)-octadecenoate</text>
        <dbReference type="Rhea" id="RHEA:41299"/>
        <dbReference type="ChEBI" id="CHEBI:15377"/>
        <dbReference type="ChEBI" id="CHEBI:30823"/>
        <dbReference type="ChEBI" id="CHEBI:57756"/>
        <dbReference type="ChEBI" id="CHEBI:77996"/>
    </reaction>
    <physiologicalReaction direction="left-to-right" evidence="10">
        <dbReference type="Rhea" id="RHEA:41300"/>
    </physiologicalReaction>
</comment>
<dbReference type="EC" id="3.5.1.-" evidence="14"/>
<dbReference type="GO" id="GO:0006672">
    <property type="term" value="P:ceramide metabolic process"/>
    <property type="evidence" value="ECO:0007669"/>
    <property type="project" value="InterPro"/>
</dbReference>
<dbReference type="AlphaFoldDB" id="C1BW86"/>
<dbReference type="GO" id="GO:0071602">
    <property type="term" value="P:phytosphingosine biosynthetic process"/>
    <property type="evidence" value="ECO:0007669"/>
    <property type="project" value="TreeGrafter"/>
</dbReference>
<evidence type="ECO:0000256" key="10">
    <source>
        <dbReference type="ARBA" id="ARBA00047401"/>
    </source>
</evidence>
<comment type="catalytic activity">
    <reaction evidence="12">
        <text>an N-acylsphinganine + H2O = sphinganine + a fatty acid</text>
        <dbReference type="Rhea" id="RHEA:33551"/>
        <dbReference type="ChEBI" id="CHEBI:15377"/>
        <dbReference type="ChEBI" id="CHEBI:28868"/>
        <dbReference type="ChEBI" id="CHEBI:31488"/>
        <dbReference type="ChEBI" id="CHEBI:57817"/>
    </reaction>
    <physiologicalReaction direction="left-to-right" evidence="12">
        <dbReference type="Rhea" id="RHEA:33552"/>
    </physiologicalReaction>
</comment>
<comment type="pathway">
    <text evidence="2">Lipid metabolism; sphingolipid metabolism.</text>
</comment>